<protein>
    <submittedName>
        <fullName evidence="8">Cytochrome b/b6 domain-containing protein</fullName>
    </submittedName>
</protein>
<reference evidence="8" key="1">
    <citation type="submission" date="2024-05" db="EMBL/GenBank/DDBJ databases">
        <title>WGS of Aeromonas isolates.</title>
        <authorList>
            <person name="Lee H."/>
        </authorList>
    </citation>
    <scope>NUCLEOTIDE SEQUENCE</scope>
    <source>
        <strain evidence="8">LP308</strain>
    </source>
</reference>
<dbReference type="RefSeq" id="WP_042872645.1">
    <property type="nucleotide sequence ID" value="NZ_CDBL01000080.1"/>
</dbReference>
<evidence type="ECO:0000313" key="8">
    <source>
        <dbReference type="EMBL" id="MDM5133118.1"/>
    </source>
</evidence>
<keyword evidence="2" id="KW-1003">Cell membrane</keyword>
<organism evidence="8 9">
    <name type="scientific">Aeromonas piscicola</name>
    <dbReference type="NCBI Taxonomy" id="600645"/>
    <lineage>
        <taxon>Bacteria</taxon>
        <taxon>Pseudomonadati</taxon>
        <taxon>Pseudomonadota</taxon>
        <taxon>Gammaproteobacteria</taxon>
        <taxon>Aeromonadales</taxon>
        <taxon>Aeromonadaceae</taxon>
        <taxon>Aeromonas</taxon>
    </lineage>
</organism>
<name>A0ABT7QH42_9GAMM</name>
<sequence>MPSKKAEPFHWDSLVRLTHWGVAAACIGNLWLNEAGEEWHEWLGYAAMALISLRLVWGLSFARGHARLRALIPSRADFRQQAVELRERAPATPGHHGSGKLAVWALWLTVLATAGSGWFQNTELGFELGADDWHVWCTWALQGMIALHLTALAFTSWRQRSNLVVRMLPAVRGARPKQAQARQDQHS</sequence>
<evidence type="ECO:0000256" key="3">
    <source>
        <dbReference type="ARBA" id="ARBA00022692"/>
    </source>
</evidence>
<dbReference type="Proteomes" id="UP001168109">
    <property type="component" value="Unassembled WGS sequence"/>
</dbReference>
<dbReference type="InterPro" id="IPR011577">
    <property type="entry name" value="Cyt_b561_bac/Ni-Hgenase"/>
</dbReference>
<feature type="transmembrane region" description="Helical" evidence="6">
    <location>
        <begin position="139"/>
        <end position="157"/>
    </location>
</feature>
<comment type="subcellular location">
    <subcellularLocation>
        <location evidence="1">Cell membrane</location>
        <topology evidence="1">Multi-pass membrane protein</topology>
    </subcellularLocation>
</comment>
<evidence type="ECO:0000259" key="7">
    <source>
        <dbReference type="Pfam" id="PF01292"/>
    </source>
</evidence>
<dbReference type="Pfam" id="PF01292">
    <property type="entry name" value="Ni_hydr_CYTB"/>
    <property type="match status" value="1"/>
</dbReference>
<feature type="domain" description="Cytochrome b561 bacterial/Ni-hydrogenase" evidence="7">
    <location>
        <begin position="10"/>
        <end position="169"/>
    </location>
</feature>
<keyword evidence="5 6" id="KW-0472">Membrane</keyword>
<evidence type="ECO:0000256" key="2">
    <source>
        <dbReference type="ARBA" id="ARBA00022475"/>
    </source>
</evidence>
<accession>A0ABT7QH42</accession>
<dbReference type="EMBL" id="JAOPLU010000009">
    <property type="protein sequence ID" value="MDM5133118.1"/>
    <property type="molecule type" value="Genomic_DNA"/>
</dbReference>
<evidence type="ECO:0000256" key="5">
    <source>
        <dbReference type="ARBA" id="ARBA00023136"/>
    </source>
</evidence>
<dbReference type="PANTHER" id="PTHR30485">
    <property type="entry name" value="NI/FE-HYDROGENASE 1 B-TYPE CYTOCHROME SUBUNIT"/>
    <property type="match status" value="1"/>
</dbReference>
<comment type="caution">
    <text evidence="8">The sequence shown here is derived from an EMBL/GenBank/DDBJ whole genome shotgun (WGS) entry which is preliminary data.</text>
</comment>
<feature type="transmembrane region" description="Helical" evidence="6">
    <location>
        <begin position="101"/>
        <end position="119"/>
    </location>
</feature>
<keyword evidence="4 6" id="KW-1133">Transmembrane helix</keyword>
<evidence type="ECO:0000256" key="6">
    <source>
        <dbReference type="SAM" id="Phobius"/>
    </source>
</evidence>
<keyword evidence="3 6" id="KW-0812">Transmembrane</keyword>
<keyword evidence="9" id="KW-1185">Reference proteome</keyword>
<proteinExistence type="predicted"/>
<dbReference type="Gene3D" id="1.20.950.20">
    <property type="entry name" value="Transmembrane di-heme cytochromes, Chain C"/>
    <property type="match status" value="1"/>
</dbReference>
<evidence type="ECO:0000256" key="1">
    <source>
        <dbReference type="ARBA" id="ARBA00004651"/>
    </source>
</evidence>
<dbReference type="InterPro" id="IPR051542">
    <property type="entry name" value="Hydrogenase_cytochrome"/>
</dbReference>
<evidence type="ECO:0000313" key="9">
    <source>
        <dbReference type="Proteomes" id="UP001168109"/>
    </source>
</evidence>
<evidence type="ECO:0000256" key="4">
    <source>
        <dbReference type="ARBA" id="ARBA00022989"/>
    </source>
</evidence>
<dbReference type="PANTHER" id="PTHR30485:SF2">
    <property type="entry name" value="BLL0597 PROTEIN"/>
    <property type="match status" value="1"/>
</dbReference>
<gene>
    <name evidence="8" type="ORF">OB962_19290</name>
</gene>
<dbReference type="InterPro" id="IPR016174">
    <property type="entry name" value="Di-haem_cyt_TM"/>
</dbReference>
<dbReference type="SUPFAM" id="SSF81342">
    <property type="entry name" value="Transmembrane di-heme cytochromes"/>
    <property type="match status" value="1"/>
</dbReference>
<feature type="transmembrane region" description="Helical" evidence="6">
    <location>
        <begin position="42"/>
        <end position="62"/>
    </location>
</feature>